<accession>A0ABW4SAS5</accession>
<reference evidence="2" key="1">
    <citation type="journal article" date="2019" name="Int. J. Syst. Evol. Microbiol.">
        <title>The Global Catalogue of Microorganisms (GCM) 10K type strain sequencing project: providing services to taxonomists for standard genome sequencing and annotation.</title>
        <authorList>
            <consortium name="The Broad Institute Genomics Platform"/>
            <consortium name="The Broad Institute Genome Sequencing Center for Infectious Disease"/>
            <person name="Wu L."/>
            <person name="Ma J."/>
        </authorList>
    </citation>
    <scope>NUCLEOTIDE SEQUENCE [LARGE SCALE GENOMIC DNA]</scope>
    <source>
        <strain evidence="2">CGMCC 4.7177</strain>
    </source>
</reference>
<name>A0ABW4SAS5_9BACL</name>
<organism evidence="1 2">
    <name type="scientific">Sporosarcina siberiensis</name>
    <dbReference type="NCBI Taxonomy" id="1365606"/>
    <lineage>
        <taxon>Bacteria</taxon>
        <taxon>Bacillati</taxon>
        <taxon>Bacillota</taxon>
        <taxon>Bacilli</taxon>
        <taxon>Bacillales</taxon>
        <taxon>Caryophanaceae</taxon>
        <taxon>Sporosarcina</taxon>
    </lineage>
</organism>
<sequence>MDYAQFLNEVKTRSDHDVQEIASSYGIDFEISEIQALRPLVNEISFHWVLTGIPETFIKKVQSAIGFDKTEQLFRMYMDVKR</sequence>
<evidence type="ECO:0000313" key="1">
    <source>
        <dbReference type="EMBL" id="MFD1926548.1"/>
    </source>
</evidence>
<dbReference type="Proteomes" id="UP001597218">
    <property type="component" value="Unassembled WGS sequence"/>
</dbReference>
<dbReference type="EMBL" id="JBHUGI010000002">
    <property type="protein sequence ID" value="MFD1926548.1"/>
    <property type="molecule type" value="Genomic_DNA"/>
</dbReference>
<evidence type="ECO:0000313" key="2">
    <source>
        <dbReference type="Proteomes" id="UP001597218"/>
    </source>
</evidence>
<protein>
    <recommendedName>
        <fullName evidence="3">Nif11 domain-containing protein</fullName>
    </recommendedName>
</protein>
<evidence type="ECO:0008006" key="3">
    <source>
        <dbReference type="Google" id="ProtNLM"/>
    </source>
</evidence>
<comment type="caution">
    <text evidence="1">The sequence shown here is derived from an EMBL/GenBank/DDBJ whole genome shotgun (WGS) entry which is preliminary data.</text>
</comment>
<dbReference type="RefSeq" id="WP_381535204.1">
    <property type="nucleotide sequence ID" value="NZ_JBHUGI010000002.1"/>
</dbReference>
<gene>
    <name evidence="1" type="ORF">ACFSFY_00475</name>
</gene>
<proteinExistence type="predicted"/>
<keyword evidence="2" id="KW-1185">Reference proteome</keyword>